<feature type="transmembrane region" description="Helical" evidence="7">
    <location>
        <begin position="166"/>
        <end position="185"/>
    </location>
</feature>
<sequence>MASVTHSQLTALTVSSMLFMEQMDGTVLATALPSIAQSLHVGTVATSVALTSYIIGLAIFIPASGALADRLGSRTVLMAAIGMFVCSSLLCARAQSLPFLAVMRMLQGVGGALMVPVGRLAIIRGTPRDQLVRVMTWMMLPATLGPLLGPVVGGFITTWLSWRWNFYLNVPVGLLGLAMTWRFIPEIRDTDTPPFDLKGLWLAGGGLAVLSIFAELFSHAQGSWALWLGLLGTGGLLLGLYARHASHTTAPLLDFGLMRFATFRISVLAGAASRIAVGSLPFLLPTFLQIGTGLNAAQSGIVTFVAPVGAIVTRPLVPAVLKRWGFRRVLMVNGVSAAVIFIMIAAFQPSQPLWTLSLILVIAGGAQAVQFTAYNTVAYADIPAAHMSAATSLYSTMQQIMLSGGICVAAGTLTVMGSLQGHAEPTLGDFSTAFLVTGLVSLLAAPLSARLSPSAGADMSGNRG</sequence>
<dbReference type="Gene3D" id="1.20.1250.20">
    <property type="entry name" value="MFS general substrate transporter like domains"/>
    <property type="match status" value="1"/>
</dbReference>
<dbReference type="EMBL" id="JAFVMH010000001">
    <property type="protein sequence ID" value="MBO1323935.1"/>
    <property type="molecule type" value="Genomic_DNA"/>
</dbReference>
<evidence type="ECO:0000313" key="10">
    <source>
        <dbReference type="Proteomes" id="UP000664073"/>
    </source>
</evidence>
<dbReference type="SUPFAM" id="SSF103473">
    <property type="entry name" value="MFS general substrate transporter"/>
    <property type="match status" value="1"/>
</dbReference>
<reference evidence="9" key="1">
    <citation type="submission" date="2021-03" db="EMBL/GenBank/DDBJ databases">
        <title>The complete genome sequence of Acetobacter sp. TBRC 12339.</title>
        <authorList>
            <person name="Charoenyingcharoen P."/>
            <person name="Yukphan P."/>
        </authorList>
    </citation>
    <scope>NUCLEOTIDE SEQUENCE</scope>
    <source>
        <strain evidence="9">TBRC 12339</strain>
    </source>
</reference>
<dbReference type="RefSeq" id="WP_207844592.1">
    <property type="nucleotide sequence ID" value="NZ_JAFVMH010000001.1"/>
</dbReference>
<comment type="subcellular location">
    <subcellularLocation>
        <location evidence="1">Cell membrane</location>
        <topology evidence="1">Multi-pass membrane protein</topology>
    </subcellularLocation>
</comment>
<dbReference type="GO" id="GO:0005886">
    <property type="term" value="C:plasma membrane"/>
    <property type="evidence" value="ECO:0007669"/>
    <property type="project" value="UniProtKB-SubCell"/>
</dbReference>
<dbReference type="AlphaFoldDB" id="A0A939KLY1"/>
<evidence type="ECO:0000256" key="4">
    <source>
        <dbReference type="ARBA" id="ARBA00022692"/>
    </source>
</evidence>
<feature type="transmembrane region" description="Helical" evidence="7">
    <location>
        <begin position="39"/>
        <end position="63"/>
    </location>
</feature>
<evidence type="ECO:0000256" key="2">
    <source>
        <dbReference type="ARBA" id="ARBA00022448"/>
    </source>
</evidence>
<evidence type="ECO:0000256" key="1">
    <source>
        <dbReference type="ARBA" id="ARBA00004651"/>
    </source>
</evidence>
<dbReference type="InterPro" id="IPR020846">
    <property type="entry name" value="MFS_dom"/>
</dbReference>
<feature type="transmembrane region" description="Helical" evidence="7">
    <location>
        <begin position="296"/>
        <end position="317"/>
    </location>
</feature>
<feature type="domain" description="Major facilitator superfamily (MFS) profile" evidence="8">
    <location>
        <begin position="10"/>
        <end position="456"/>
    </location>
</feature>
<keyword evidence="4 7" id="KW-0812">Transmembrane</keyword>
<dbReference type="InterPro" id="IPR036259">
    <property type="entry name" value="MFS_trans_sf"/>
</dbReference>
<feature type="transmembrane region" description="Helical" evidence="7">
    <location>
        <begin position="431"/>
        <end position="449"/>
    </location>
</feature>
<evidence type="ECO:0000256" key="7">
    <source>
        <dbReference type="SAM" id="Phobius"/>
    </source>
</evidence>
<evidence type="ECO:0000259" key="8">
    <source>
        <dbReference type="PROSITE" id="PS50850"/>
    </source>
</evidence>
<comment type="caution">
    <text evidence="9">The sequence shown here is derived from an EMBL/GenBank/DDBJ whole genome shotgun (WGS) entry which is preliminary data.</text>
</comment>
<gene>
    <name evidence="9" type="ORF">J2D77_02040</name>
</gene>
<keyword evidence="5 7" id="KW-1133">Transmembrane helix</keyword>
<protein>
    <submittedName>
        <fullName evidence="9">MFS transporter</fullName>
    </submittedName>
</protein>
<dbReference type="PRINTS" id="PR01036">
    <property type="entry name" value="TCRTETB"/>
</dbReference>
<dbReference type="InterPro" id="IPR011701">
    <property type="entry name" value="MFS"/>
</dbReference>
<evidence type="ECO:0000256" key="6">
    <source>
        <dbReference type="ARBA" id="ARBA00023136"/>
    </source>
</evidence>
<dbReference type="PROSITE" id="PS50850">
    <property type="entry name" value="MFS"/>
    <property type="match status" value="1"/>
</dbReference>
<keyword evidence="2" id="KW-0813">Transport</keyword>
<feature type="transmembrane region" description="Helical" evidence="7">
    <location>
        <begin position="197"/>
        <end position="218"/>
    </location>
</feature>
<feature type="transmembrane region" description="Helical" evidence="7">
    <location>
        <begin position="400"/>
        <end position="419"/>
    </location>
</feature>
<dbReference type="GO" id="GO:0022857">
    <property type="term" value="F:transmembrane transporter activity"/>
    <property type="evidence" value="ECO:0007669"/>
    <property type="project" value="InterPro"/>
</dbReference>
<name>A0A939KLY1_9PROT</name>
<feature type="transmembrane region" description="Helical" evidence="7">
    <location>
        <begin position="101"/>
        <end position="122"/>
    </location>
</feature>
<keyword evidence="10" id="KW-1185">Reference proteome</keyword>
<dbReference type="PANTHER" id="PTHR42718:SF46">
    <property type="entry name" value="BLR6921 PROTEIN"/>
    <property type="match status" value="1"/>
</dbReference>
<feature type="transmembrane region" description="Helical" evidence="7">
    <location>
        <begin position="329"/>
        <end position="347"/>
    </location>
</feature>
<dbReference type="Pfam" id="PF07690">
    <property type="entry name" value="MFS_1"/>
    <property type="match status" value="1"/>
</dbReference>
<dbReference type="Gene3D" id="1.20.1720.10">
    <property type="entry name" value="Multidrug resistance protein D"/>
    <property type="match status" value="1"/>
</dbReference>
<organism evidence="9 10">
    <name type="scientific">Acetobacter garciniae</name>
    <dbReference type="NCBI Taxonomy" id="2817435"/>
    <lineage>
        <taxon>Bacteria</taxon>
        <taxon>Pseudomonadati</taxon>
        <taxon>Pseudomonadota</taxon>
        <taxon>Alphaproteobacteria</taxon>
        <taxon>Acetobacterales</taxon>
        <taxon>Acetobacteraceae</taxon>
        <taxon>Acetobacter</taxon>
    </lineage>
</organism>
<evidence type="ECO:0000256" key="5">
    <source>
        <dbReference type="ARBA" id="ARBA00022989"/>
    </source>
</evidence>
<keyword evidence="3" id="KW-1003">Cell membrane</keyword>
<feature type="transmembrane region" description="Helical" evidence="7">
    <location>
        <begin position="224"/>
        <end position="242"/>
    </location>
</feature>
<feature type="transmembrane region" description="Helical" evidence="7">
    <location>
        <begin position="353"/>
        <end position="379"/>
    </location>
</feature>
<keyword evidence="6 7" id="KW-0472">Membrane</keyword>
<feature type="transmembrane region" description="Helical" evidence="7">
    <location>
        <begin position="75"/>
        <end position="95"/>
    </location>
</feature>
<evidence type="ECO:0000313" key="9">
    <source>
        <dbReference type="EMBL" id="MBO1323935.1"/>
    </source>
</evidence>
<accession>A0A939KLY1</accession>
<feature type="transmembrane region" description="Helical" evidence="7">
    <location>
        <begin position="134"/>
        <end position="160"/>
    </location>
</feature>
<evidence type="ECO:0000256" key="3">
    <source>
        <dbReference type="ARBA" id="ARBA00022475"/>
    </source>
</evidence>
<dbReference type="Proteomes" id="UP000664073">
    <property type="component" value="Unassembled WGS sequence"/>
</dbReference>
<proteinExistence type="predicted"/>
<dbReference type="PANTHER" id="PTHR42718">
    <property type="entry name" value="MAJOR FACILITATOR SUPERFAMILY MULTIDRUG TRANSPORTER MFSC"/>
    <property type="match status" value="1"/>
</dbReference>